<dbReference type="InterPro" id="IPR035906">
    <property type="entry name" value="MetI-like_sf"/>
</dbReference>
<dbReference type="Gene3D" id="1.10.3720.10">
    <property type="entry name" value="MetI-like"/>
    <property type="match status" value="1"/>
</dbReference>
<evidence type="ECO:0000256" key="5">
    <source>
        <dbReference type="ARBA" id="ARBA00022989"/>
    </source>
</evidence>
<dbReference type="PROSITE" id="PS50928">
    <property type="entry name" value="ABC_TM1"/>
    <property type="match status" value="1"/>
</dbReference>
<gene>
    <name evidence="9" type="ORF">E4U02_12155</name>
</gene>
<feature type="transmembrane region" description="Helical" evidence="7">
    <location>
        <begin position="202"/>
        <end position="222"/>
    </location>
</feature>
<dbReference type="EMBL" id="SPQB01000035">
    <property type="protein sequence ID" value="TFU32097.1"/>
    <property type="molecule type" value="Genomic_DNA"/>
</dbReference>
<feature type="transmembrane region" description="Helical" evidence="7">
    <location>
        <begin position="134"/>
        <end position="156"/>
    </location>
</feature>
<name>A0A4Y9FS92_9MICO</name>
<sequence length="339" mass="36084">MIKRIGLQIGGALLTLVLASVLSFVILRMLPGDPARLIVGPLASDAAVEAMRVQLGVEQPIFQQYASYIGGFLTGQWGFSYSNGADVATVISMRLPATLELAIFAFVFAVAGALVVATLATYLRSWAAGLSKTLALVGLGTPPFWLALVLILVFAVNAGVLPGPEGRLSRWLAPPPFVTGLYTIDALLAGDLVVLSDALAHLVLPAIALGAVPWAFLVRLLTANQLDVMSASFVVVVRSKGKSRWSAHTRHVVHNALLPTITSGGVILATLITSSVLIEQTFDWPGIGRVLVEGIQRQDFGIVQVFILLSAFIYVGANLVTDFILELVDPRLRVQRQGA</sequence>
<evidence type="ECO:0000256" key="3">
    <source>
        <dbReference type="ARBA" id="ARBA00022475"/>
    </source>
</evidence>
<keyword evidence="6 7" id="KW-0472">Membrane</keyword>
<dbReference type="Proteomes" id="UP000298358">
    <property type="component" value="Unassembled WGS sequence"/>
</dbReference>
<evidence type="ECO:0000313" key="10">
    <source>
        <dbReference type="Proteomes" id="UP000298358"/>
    </source>
</evidence>
<dbReference type="OrthoDB" id="9778910at2"/>
<evidence type="ECO:0000259" key="8">
    <source>
        <dbReference type="PROSITE" id="PS50928"/>
    </source>
</evidence>
<feature type="transmembrane region" description="Helical" evidence="7">
    <location>
        <begin position="101"/>
        <end position="122"/>
    </location>
</feature>
<reference evidence="9 10" key="1">
    <citation type="submission" date="2019-03" db="EMBL/GenBank/DDBJ databases">
        <title>Diversity of the mouse oral microbiome.</title>
        <authorList>
            <person name="Joseph S."/>
            <person name="Aduse-Opoku J."/>
            <person name="Curtis M."/>
            <person name="Wade W."/>
            <person name="Hashim A."/>
        </authorList>
    </citation>
    <scope>NUCLEOTIDE SEQUENCE [LARGE SCALE GENOMIC DNA]</scope>
    <source>
        <strain evidence="9 10">P1012</strain>
    </source>
</reference>
<keyword evidence="4 7" id="KW-0812">Transmembrane</keyword>
<accession>A0A4Y9FS92</accession>
<dbReference type="SUPFAM" id="SSF161098">
    <property type="entry name" value="MetI-like"/>
    <property type="match status" value="1"/>
</dbReference>
<comment type="similarity">
    <text evidence="7">Belongs to the binding-protein-dependent transport system permease family.</text>
</comment>
<feature type="transmembrane region" description="Helical" evidence="7">
    <location>
        <begin position="256"/>
        <end position="278"/>
    </location>
</feature>
<dbReference type="InterPro" id="IPR045621">
    <property type="entry name" value="BPD_transp_1_N"/>
</dbReference>
<keyword evidence="2 7" id="KW-0813">Transport</keyword>
<evidence type="ECO:0000256" key="2">
    <source>
        <dbReference type="ARBA" id="ARBA00022448"/>
    </source>
</evidence>
<dbReference type="Pfam" id="PF00528">
    <property type="entry name" value="BPD_transp_1"/>
    <property type="match status" value="1"/>
</dbReference>
<comment type="caution">
    <text evidence="9">The sequence shown here is derived from an EMBL/GenBank/DDBJ whole genome shotgun (WGS) entry which is preliminary data.</text>
</comment>
<dbReference type="AlphaFoldDB" id="A0A4Y9FS92"/>
<evidence type="ECO:0000256" key="4">
    <source>
        <dbReference type="ARBA" id="ARBA00022692"/>
    </source>
</evidence>
<dbReference type="PANTHER" id="PTHR43163">
    <property type="entry name" value="DIPEPTIDE TRANSPORT SYSTEM PERMEASE PROTEIN DPPB-RELATED"/>
    <property type="match status" value="1"/>
</dbReference>
<feature type="domain" description="ABC transmembrane type-1" evidence="8">
    <location>
        <begin position="95"/>
        <end position="321"/>
    </location>
</feature>
<evidence type="ECO:0000256" key="7">
    <source>
        <dbReference type="RuleBase" id="RU363032"/>
    </source>
</evidence>
<proteinExistence type="inferred from homology"/>
<dbReference type="CDD" id="cd06261">
    <property type="entry name" value="TM_PBP2"/>
    <property type="match status" value="1"/>
</dbReference>
<dbReference type="PANTHER" id="PTHR43163:SF6">
    <property type="entry name" value="DIPEPTIDE TRANSPORT SYSTEM PERMEASE PROTEIN DPPB-RELATED"/>
    <property type="match status" value="1"/>
</dbReference>
<organism evidence="9 10">
    <name type="scientific">Microbacterium paludicola</name>
    <dbReference type="NCBI Taxonomy" id="300019"/>
    <lineage>
        <taxon>Bacteria</taxon>
        <taxon>Bacillati</taxon>
        <taxon>Actinomycetota</taxon>
        <taxon>Actinomycetes</taxon>
        <taxon>Micrococcales</taxon>
        <taxon>Microbacteriaceae</taxon>
        <taxon>Microbacterium</taxon>
    </lineage>
</organism>
<dbReference type="InterPro" id="IPR000515">
    <property type="entry name" value="MetI-like"/>
</dbReference>
<comment type="subcellular location">
    <subcellularLocation>
        <location evidence="1 7">Cell membrane</location>
        <topology evidence="1 7">Multi-pass membrane protein</topology>
    </subcellularLocation>
</comment>
<dbReference type="GO" id="GO:0071916">
    <property type="term" value="F:dipeptide transmembrane transporter activity"/>
    <property type="evidence" value="ECO:0007669"/>
    <property type="project" value="TreeGrafter"/>
</dbReference>
<keyword evidence="10" id="KW-1185">Reference proteome</keyword>
<evidence type="ECO:0000313" key="9">
    <source>
        <dbReference type="EMBL" id="TFU32097.1"/>
    </source>
</evidence>
<evidence type="ECO:0000256" key="1">
    <source>
        <dbReference type="ARBA" id="ARBA00004651"/>
    </source>
</evidence>
<dbReference type="Pfam" id="PF19300">
    <property type="entry name" value="BPD_transp_1_N"/>
    <property type="match status" value="1"/>
</dbReference>
<dbReference type="GO" id="GO:0005886">
    <property type="term" value="C:plasma membrane"/>
    <property type="evidence" value="ECO:0007669"/>
    <property type="project" value="UniProtKB-SubCell"/>
</dbReference>
<feature type="transmembrane region" description="Helical" evidence="7">
    <location>
        <begin position="299"/>
        <end position="317"/>
    </location>
</feature>
<keyword evidence="5 7" id="KW-1133">Transmembrane helix</keyword>
<dbReference type="RefSeq" id="WP_135115105.1">
    <property type="nucleotide sequence ID" value="NZ_JADGLL010000035.1"/>
</dbReference>
<evidence type="ECO:0000256" key="6">
    <source>
        <dbReference type="ARBA" id="ARBA00023136"/>
    </source>
</evidence>
<keyword evidence="3" id="KW-1003">Cell membrane</keyword>
<protein>
    <submittedName>
        <fullName evidence="9">ABC transporter permease</fullName>
    </submittedName>
</protein>